<dbReference type="EMBL" id="JALNTZ010000003">
    <property type="protein sequence ID" value="KAJ3657859.1"/>
    <property type="molecule type" value="Genomic_DNA"/>
</dbReference>
<dbReference type="AlphaFoldDB" id="A0AA38IMQ4"/>
<comment type="caution">
    <text evidence="1">The sequence shown here is derived from an EMBL/GenBank/DDBJ whole genome shotgun (WGS) entry which is preliminary data.</text>
</comment>
<keyword evidence="2" id="KW-1185">Reference proteome</keyword>
<organism evidence="1 2">
    <name type="scientific">Zophobas morio</name>
    <dbReference type="NCBI Taxonomy" id="2755281"/>
    <lineage>
        <taxon>Eukaryota</taxon>
        <taxon>Metazoa</taxon>
        <taxon>Ecdysozoa</taxon>
        <taxon>Arthropoda</taxon>
        <taxon>Hexapoda</taxon>
        <taxon>Insecta</taxon>
        <taxon>Pterygota</taxon>
        <taxon>Neoptera</taxon>
        <taxon>Endopterygota</taxon>
        <taxon>Coleoptera</taxon>
        <taxon>Polyphaga</taxon>
        <taxon>Cucujiformia</taxon>
        <taxon>Tenebrionidae</taxon>
        <taxon>Zophobas</taxon>
    </lineage>
</organism>
<name>A0AA38IMQ4_9CUCU</name>
<dbReference type="Proteomes" id="UP001168821">
    <property type="component" value="Unassembled WGS sequence"/>
</dbReference>
<evidence type="ECO:0000313" key="2">
    <source>
        <dbReference type="Proteomes" id="UP001168821"/>
    </source>
</evidence>
<proteinExistence type="predicted"/>
<reference evidence="1" key="1">
    <citation type="journal article" date="2023" name="G3 (Bethesda)">
        <title>Whole genome assemblies of Zophobas morio and Tenebrio molitor.</title>
        <authorList>
            <person name="Kaur S."/>
            <person name="Stinson S.A."/>
            <person name="diCenzo G.C."/>
        </authorList>
    </citation>
    <scope>NUCLEOTIDE SEQUENCE</scope>
    <source>
        <strain evidence="1">QUZm001</strain>
    </source>
</reference>
<evidence type="ECO:0000313" key="1">
    <source>
        <dbReference type="EMBL" id="KAJ3657859.1"/>
    </source>
</evidence>
<gene>
    <name evidence="1" type="ORF">Zmor_009635</name>
</gene>
<accession>A0AA38IMQ4</accession>
<protein>
    <submittedName>
        <fullName evidence="1">Uncharacterized protein</fullName>
    </submittedName>
</protein>
<sequence length="104" mass="11972">MRWRRPSAAPDCPLTFCRPRKSQNVSKPSTRFDFFHLRVVRAAHLDLRLHLDKSSTKNSRAFSEFIHGRNGVLEIRSPELARHPSPGIPRKIATSLHFRNEGTT</sequence>